<sequence length="91" mass="10568">MQQGISLGWTSILMKIKKQMHNYGSFSPRIMDPRVKKKTRSGSESSRTSAQMMIDMDNSRIKHIRSNLQIKYHRGHLKLSSARLTNLPRQL</sequence>
<name>A0ABD3P8W2_9STRA</name>
<evidence type="ECO:0000313" key="3">
    <source>
        <dbReference type="Proteomes" id="UP001516023"/>
    </source>
</evidence>
<accession>A0ABD3P8W2</accession>
<comment type="caution">
    <text evidence="2">The sequence shown here is derived from an EMBL/GenBank/DDBJ whole genome shotgun (WGS) entry which is preliminary data.</text>
</comment>
<organism evidence="2 3">
    <name type="scientific">Cyclotella cryptica</name>
    <dbReference type="NCBI Taxonomy" id="29204"/>
    <lineage>
        <taxon>Eukaryota</taxon>
        <taxon>Sar</taxon>
        <taxon>Stramenopiles</taxon>
        <taxon>Ochrophyta</taxon>
        <taxon>Bacillariophyta</taxon>
        <taxon>Coscinodiscophyceae</taxon>
        <taxon>Thalassiosirophycidae</taxon>
        <taxon>Stephanodiscales</taxon>
        <taxon>Stephanodiscaceae</taxon>
        <taxon>Cyclotella</taxon>
    </lineage>
</organism>
<evidence type="ECO:0000256" key="1">
    <source>
        <dbReference type="SAM" id="MobiDB-lite"/>
    </source>
</evidence>
<proteinExistence type="predicted"/>
<dbReference type="Proteomes" id="UP001516023">
    <property type="component" value="Unassembled WGS sequence"/>
</dbReference>
<gene>
    <name evidence="2" type="ORF">HJC23_007713</name>
</gene>
<feature type="compositionally biased region" description="Polar residues" evidence="1">
    <location>
        <begin position="42"/>
        <end position="51"/>
    </location>
</feature>
<reference evidence="2 3" key="1">
    <citation type="journal article" date="2020" name="G3 (Bethesda)">
        <title>Improved Reference Genome for Cyclotella cryptica CCMP332, a Model for Cell Wall Morphogenesis, Salinity Adaptation, and Lipid Production in Diatoms (Bacillariophyta).</title>
        <authorList>
            <person name="Roberts W.R."/>
            <person name="Downey K.M."/>
            <person name="Ruck E.C."/>
            <person name="Traller J.C."/>
            <person name="Alverson A.J."/>
        </authorList>
    </citation>
    <scope>NUCLEOTIDE SEQUENCE [LARGE SCALE GENOMIC DNA]</scope>
    <source>
        <strain evidence="2 3">CCMP332</strain>
    </source>
</reference>
<evidence type="ECO:0000313" key="2">
    <source>
        <dbReference type="EMBL" id="KAL3784704.1"/>
    </source>
</evidence>
<keyword evidence="3" id="KW-1185">Reference proteome</keyword>
<feature type="region of interest" description="Disordered" evidence="1">
    <location>
        <begin position="25"/>
        <end position="51"/>
    </location>
</feature>
<dbReference type="EMBL" id="JABMIG020000230">
    <property type="protein sequence ID" value="KAL3784704.1"/>
    <property type="molecule type" value="Genomic_DNA"/>
</dbReference>
<protein>
    <submittedName>
        <fullName evidence="2">Uncharacterized protein</fullName>
    </submittedName>
</protein>
<dbReference type="AlphaFoldDB" id="A0ABD3P8W2"/>